<dbReference type="PANTHER" id="PTHR46609:SF6">
    <property type="entry name" value="EXONUCLEASE, PHAGE-TYPE_RECB, C-TERMINAL DOMAIN-CONTAINING PROTEIN-RELATED"/>
    <property type="match status" value="1"/>
</dbReference>
<organism evidence="2 3">
    <name type="scientific">Edaphochlamys debaryana</name>
    <dbReference type="NCBI Taxonomy" id="47281"/>
    <lineage>
        <taxon>Eukaryota</taxon>
        <taxon>Viridiplantae</taxon>
        <taxon>Chlorophyta</taxon>
        <taxon>core chlorophytes</taxon>
        <taxon>Chlorophyceae</taxon>
        <taxon>CS clade</taxon>
        <taxon>Chlamydomonadales</taxon>
        <taxon>Chlamydomonadales incertae sedis</taxon>
        <taxon>Edaphochlamys</taxon>
    </lineage>
</organism>
<protein>
    <submittedName>
        <fullName evidence="2">Uncharacterized protein</fullName>
    </submittedName>
</protein>
<dbReference type="PANTHER" id="PTHR46609">
    <property type="entry name" value="EXONUCLEASE, PHAGE-TYPE/RECB, C-TERMINAL DOMAIN-CONTAINING PROTEIN"/>
    <property type="match status" value="1"/>
</dbReference>
<dbReference type="InterPro" id="IPR051703">
    <property type="entry name" value="NF-kappa-B_Signaling_Reg"/>
</dbReference>
<evidence type="ECO:0000313" key="3">
    <source>
        <dbReference type="Proteomes" id="UP000612055"/>
    </source>
</evidence>
<feature type="region of interest" description="Disordered" evidence="1">
    <location>
        <begin position="342"/>
        <end position="376"/>
    </location>
</feature>
<feature type="region of interest" description="Disordered" evidence="1">
    <location>
        <begin position="24"/>
        <end position="47"/>
    </location>
</feature>
<reference evidence="2" key="1">
    <citation type="journal article" date="2020" name="bioRxiv">
        <title>Comparative genomics of Chlamydomonas.</title>
        <authorList>
            <person name="Craig R.J."/>
            <person name="Hasan A.R."/>
            <person name="Ness R.W."/>
            <person name="Keightley P.D."/>
        </authorList>
    </citation>
    <scope>NUCLEOTIDE SEQUENCE</scope>
    <source>
        <strain evidence="2">CCAP 11/70</strain>
    </source>
</reference>
<dbReference type="EMBL" id="JAEHOE010000009">
    <property type="protein sequence ID" value="KAG2498610.1"/>
    <property type="molecule type" value="Genomic_DNA"/>
</dbReference>
<dbReference type="AlphaFoldDB" id="A0A836C3B7"/>
<accession>A0A836C3B7</accession>
<evidence type="ECO:0000256" key="1">
    <source>
        <dbReference type="SAM" id="MobiDB-lite"/>
    </source>
</evidence>
<proteinExistence type="predicted"/>
<feature type="compositionally biased region" description="Low complexity" evidence="1">
    <location>
        <begin position="423"/>
        <end position="434"/>
    </location>
</feature>
<gene>
    <name evidence="2" type="ORF">HYH03_003359</name>
</gene>
<name>A0A836C3B7_9CHLO</name>
<feature type="region of interest" description="Disordered" evidence="1">
    <location>
        <begin position="423"/>
        <end position="443"/>
    </location>
</feature>
<dbReference type="OrthoDB" id="535128at2759"/>
<keyword evidence="3" id="KW-1185">Reference proteome</keyword>
<feature type="compositionally biased region" description="Low complexity" evidence="1">
    <location>
        <begin position="342"/>
        <end position="375"/>
    </location>
</feature>
<evidence type="ECO:0000313" key="2">
    <source>
        <dbReference type="EMBL" id="KAG2498610.1"/>
    </source>
</evidence>
<comment type="caution">
    <text evidence="2">The sequence shown here is derived from an EMBL/GenBank/DDBJ whole genome shotgun (WGS) entry which is preliminary data.</text>
</comment>
<dbReference type="Proteomes" id="UP000612055">
    <property type="component" value="Unassembled WGS sequence"/>
</dbReference>
<sequence length="614" mass="63990">MAASSAVGPAGHGSIVHNTWEPHAKPHRVRGAPPCATGSASSAFRSTLGPESRLPNVYFNSLSPGSLRRLHNFTALPPPDLVELNGDASYRYVRQESSLWSELHAGRLTTSRFKDALGLRDRTAARVVGGPQAAEQGVNRAYAHLLQPLHVPPATTPRAGADVTDQRAAGAGEEAAGPGAAGRINEEARLRYNEELWAEAAAGREAEPEPGWSEADQRRISEAAALAVGAAGALRLRLLWGTLQEGAALATLGQLFPSSQLEEVGLLCLADPRPWGAEPNEIPPIGASPDALITHHLHITHADIQTARDELHASAAAPTPDATRAAARALLRRALERHTQAAAAAWAPGGAPAAPAAGNGTSSSSSSGSSTSTAPYDASYYRDRSLPLYDSGTGEAVEWLAAQLGGGAAAAAAAGVQLGGSVPAPSGSGHSAEGAGAGGGGSGGGGDVAAVVRYREIVEVKNHCPFLYKGQRKARKRGINIDYVMSDRGAVASLWPLWVPQLQAHLAAAGADSGLLLSRSLSRGVRVFRIYRDDAYLTEAFAWVRELQVGHVARKEPPGPDPWARRPGFKDFVARTVALAQGSAVVIETRTTPRVSADGTVEAVNGAGAFWKMR</sequence>